<reference evidence="1" key="1">
    <citation type="journal article" date="2023" name="Plant J.">
        <title>Genome sequences and population genomics provide insights into the demographic history, inbreeding, and mutation load of two 'living fossil' tree species of Dipteronia.</title>
        <authorList>
            <person name="Feng Y."/>
            <person name="Comes H.P."/>
            <person name="Chen J."/>
            <person name="Zhu S."/>
            <person name="Lu R."/>
            <person name="Zhang X."/>
            <person name="Li P."/>
            <person name="Qiu J."/>
            <person name="Olsen K.M."/>
            <person name="Qiu Y."/>
        </authorList>
    </citation>
    <scope>NUCLEOTIDE SEQUENCE</scope>
    <source>
        <strain evidence="1">NBL</strain>
    </source>
</reference>
<dbReference type="Proteomes" id="UP001281410">
    <property type="component" value="Unassembled WGS sequence"/>
</dbReference>
<accession>A0AAE0A642</accession>
<sequence length="114" mass="12460">MGIIPAPPIVLSVVSTATPQPTICRPKPDNQPLMTMTPCSAVAPPPFLTVSRQNIQLNLETIYEDKETDEEIIESSTPCSQFQTQKSSSVTTTPFLSTCFYKVEKPFLGSALKI</sequence>
<proteinExistence type="predicted"/>
<evidence type="ECO:0000313" key="1">
    <source>
        <dbReference type="EMBL" id="KAK3204409.1"/>
    </source>
</evidence>
<name>A0AAE0A642_9ROSI</name>
<keyword evidence="2" id="KW-1185">Reference proteome</keyword>
<comment type="caution">
    <text evidence="1">The sequence shown here is derived from an EMBL/GenBank/DDBJ whole genome shotgun (WGS) entry which is preliminary data.</text>
</comment>
<gene>
    <name evidence="1" type="ORF">Dsin_018455</name>
</gene>
<dbReference type="AlphaFoldDB" id="A0AAE0A642"/>
<organism evidence="1 2">
    <name type="scientific">Dipteronia sinensis</name>
    <dbReference type="NCBI Taxonomy" id="43782"/>
    <lineage>
        <taxon>Eukaryota</taxon>
        <taxon>Viridiplantae</taxon>
        <taxon>Streptophyta</taxon>
        <taxon>Embryophyta</taxon>
        <taxon>Tracheophyta</taxon>
        <taxon>Spermatophyta</taxon>
        <taxon>Magnoliopsida</taxon>
        <taxon>eudicotyledons</taxon>
        <taxon>Gunneridae</taxon>
        <taxon>Pentapetalae</taxon>
        <taxon>rosids</taxon>
        <taxon>malvids</taxon>
        <taxon>Sapindales</taxon>
        <taxon>Sapindaceae</taxon>
        <taxon>Hippocastanoideae</taxon>
        <taxon>Acereae</taxon>
        <taxon>Dipteronia</taxon>
    </lineage>
</organism>
<protein>
    <submittedName>
        <fullName evidence="1">Uncharacterized protein</fullName>
    </submittedName>
</protein>
<dbReference type="EMBL" id="JANJYJ010000006">
    <property type="protein sequence ID" value="KAK3204409.1"/>
    <property type="molecule type" value="Genomic_DNA"/>
</dbReference>
<evidence type="ECO:0000313" key="2">
    <source>
        <dbReference type="Proteomes" id="UP001281410"/>
    </source>
</evidence>